<dbReference type="FunFam" id="1.25.40.990:FF:000010">
    <property type="entry name" value="Leukocyte receptor cluster member"/>
    <property type="match status" value="1"/>
</dbReference>
<feature type="compositionally biased region" description="Low complexity" evidence="1">
    <location>
        <begin position="55"/>
        <end position="74"/>
    </location>
</feature>
<name>A0A067QKB3_ZOONE</name>
<feature type="compositionally biased region" description="Polar residues" evidence="1">
    <location>
        <begin position="368"/>
        <end position="381"/>
    </location>
</feature>
<feature type="compositionally biased region" description="Basic and acidic residues" evidence="1">
    <location>
        <begin position="100"/>
        <end position="110"/>
    </location>
</feature>
<dbReference type="InterPro" id="IPR045107">
    <property type="entry name" value="SAC3/GANP/THP3"/>
</dbReference>
<sequence>MGDKCQNQQLTNPWQYPPPYGIYNPYANQPYGHTGYGRPGQYFYGYSGMGYNPNGPQCPNGPNNQNVPQMQGMNHAMSNKSFPSDFGQQNSAISNNPQDSNDKKLGDRNDLPPLPPGPPPPPPLSGHNYSTPVPPGTSLLRPQFYGQTNNTYNPVKFNLANKKTGLGFKPFNSGGGNKKKRKKNKNNQFNNSFNNSMVGNSPLFLHPPPLPPPEAAPPPFPPLPPLPQEPAPPTPPSEDPPQDEGMDPGKIVKPMETNADTPFSVTTKTLEERASAAVSNSQTQQKTLSTPTAPFNPSGDWPESLKKYVNRCYAKCVENVDKDQVEIILKGKITRAANEGSLWIKNWDNEPLPSIHSERKFIEIKKTYPTSPDLSGSSSTPQKQQSGGRGKKSGLSAAMGSRLGVRSYRRRSRSRSRSRTRSHSRSPSLSRSRRNRSRSSDSSRSPVRRRRTRSDSSSSSDENFKPLKVTKNRGGSRVADRLSLKGRNGNKNKGKGRQNNKGAKSHFYSEFGLNSDELGSSERLQQRAARFNSSLKSNMSITSVSPITPQRRKKPLSLVTTINNMNIIEDLNGDIDWSEFHVVGTCQDIEKPYLRLTSAPDASIVRPVDVLKSSIKKVKDRWVESQDYCYACDQMKSIRQDLTVQGIRDSFTVEVYETHARIALEKGDHEEFNQCQTQLKMLYSEIGGANRLEFTAYRILYYIFTKNTLDLTTILASLTPEDKTDECVAHALAVRSAWWLGNYHRLFKLYTEAPRMAGYLVDWFVDRERKAAIKCLIKSYRPFLPLSFVVQELAFDSDEKCLEFITPFGLTFEDIQRTKIDCKASLAALNTV</sequence>
<dbReference type="Proteomes" id="UP000027135">
    <property type="component" value="Unassembled WGS sequence"/>
</dbReference>
<dbReference type="InterPro" id="IPR000717">
    <property type="entry name" value="PCI_dom"/>
</dbReference>
<feature type="domain" description="PCI" evidence="2">
    <location>
        <begin position="668"/>
        <end position="832"/>
    </location>
</feature>
<organism evidence="3 4">
    <name type="scientific">Zootermopsis nevadensis</name>
    <name type="common">Dampwood termite</name>
    <dbReference type="NCBI Taxonomy" id="136037"/>
    <lineage>
        <taxon>Eukaryota</taxon>
        <taxon>Metazoa</taxon>
        <taxon>Ecdysozoa</taxon>
        <taxon>Arthropoda</taxon>
        <taxon>Hexapoda</taxon>
        <taxon>Insecta</taxon>
        <taxon>Pterygota</taxon>
        <taxon>Neoptera</taxon>
        <taxon>Polyneoptera</taxon>
        <taxon>Dictyoptera</taxon>
        <taxon>Blattodea</taxon>
        <taxon>Blattoidea</taxon>
        <taxon>Termitoidae</taxon>
        <taxon>Termopsidae</taxon>
        <taxon>Zootermopsis</taxon>
    </lineage>
</organism>
<feature type="compositionally biased region" description="Low complexity" evidence="1">
    <location>
        <begin position="186"/>
        <end position="196"/>
    </location>
</feature>
<dbReference type="OrthoDB" id="199574at2759"/>
<gene>
    <name evidence="3" type="ORF">L798_00839</name>
</gene>
<proteinExistence type="predicted"/>
<feature type="compositionally biased region" description="Pro residues" evidence="1">
    <location>
        <begin position="112"/>
        <end position="124"/>
    </location>
</feature>
<dbReference type="AlphaFoldDB" id="A0A067QKB3"/>
<protein>
    <submittedName>
        <fullName evidence="3">Leukocyte receptor cluster member 8-like protein</fullName>
    </submittedName>
</protein>
<feature type="region of interest" description="Disordered" evidence="1">
    <location>
        <begin position="164"/>
        <end position="300"/>
    </location>
</feature>
<feature type="region of interest" description="Disordered" evidence="1">
    <location>
        <begin position="368"/>
        <end position="504"/>
    </location>
</feature>
<feature type="compositionally biased region" description="Basic residues" evidence="1">
    <location>
        <begin position="488"/>
        <end position="498"/>
    </location>
</feature>
<dbReference type="Gene3D" id="1.25.40.990">
    <property type="match status" value="1"/>
</dbReference>
<evidence type="ECO:0000313" key="4">
    <source>
        <dbReference type="Proteomes" id="UP000027135"/>
    </source>
</evidence>
<reference evidence="3 4" key="1">
    <citation type="journal article" date="2014" name="Nat. Commun.">
        <title>Molecular traces of alternative social organization in a termite genome.</title>
        <authorList>
            <person name="Terrapon N."/>
            <person name="Li C."/>
            <person name="Robertson H.M."/>
            <person name="Ji L."/>
            <person name="Meng X."/>
            <person name="Booth W."/>
            <person name="Chen Z."/>
            <person name="Childers C.P."/>
            <person name="Glastad K.M."/>
            <person name="Gokhale K."/>
            <person name="Gowin J."/>
            <person name="Gronenberg W."/>
            <person name="Hermansen R.A."/>
            <person name="Hu H."/>
            <person name="Hunt B.G."/>
            <person name="Huylmans A.K."/>
            <person name="Khalil S.M."/>
            <person name="Mitchell R.D."/>
            <person name="Munoz-Torres M.C."/>
            <person name="Mustard J.A."/>
            <person name="Pan H."/>
            <person name="Reese J.T."/>
            <person name="Scharf M.E."/>
            <person name="Sun F."/>
            <person name="Vogel H."/>
            <person name="Xiao J."/>
            <person name="Yang W."/>
            <person name="Yang Z."/>
            <person name="Yang Z."/>
            <person name="Zhou J."/>
            <person name="Zhu J."/>
            <person name="Brent C.S."/>
            <person name="Elsik C.G."/>
            <person name="Goodisman M.A."/>
            <person name="Liberles D.A."/>
            <person name="Roe R.M."/>
            <person name="Vargo E.L."/>
            <person name="Vilcinskas A."/>
            <person name="Wang J."/>
            <person name="Bornberg-Bauer E."/>
            <person name="Korb J."/>
            <person name="Zhang G."/>
            <person name="Liebig J."/>
        </authorList>
    </citation>
    <scope>NUCLEOTIDE SEQUENCE [LARGE SCALE GENOMIC DNA]</scope>
    <source>
        <tissue evidence="3">Whole organism</tissue>
    </source>
</reference>
<dbReference type="FunCoup" id="A0A067QKB3">
    <property type="interactions" value="1703"/>
</dbReference>
<evidence type="ECO:0000313" key="3">
    <source>
        <dbReference type="EMBL" id="KDR09498.1"/>
    </source>
</evidence>
<evidence type="ECO:0000256" key="1">
    <source>
        <dbReference type="SAM" id="MobiDB-lite"/>
    </source>
</evidence>
<feature type="region of interest" description="Disordered" evidence="1">
    <location>
        <begin position="55"/>
        <end position="147"/>
    </location>
</feature>
<keyword evidence="4" id="KW-1185">Reference proteome</keyword>
<feature type="compositionally biased region" description="Polar residues" evidence="1">
    <location>
        <begin position="258"/>
        <end position="268"/>
    </location>
</feature>
<dbReference type="Pfam" id="PF03399">
    <property type="entry name" value="SAC3_GANP"/>
    <property type="match status" value="1"/>
</dbReference>
<dbReference type="GO" id="GO:0005634">
    <property type="term" value="C:nucleus"/>
    <property type="evidence" value="ECO:0007669"/>
    <property type="project" value="TreeGrafter"/>
</dbReference>
<evidence type="ECO:0000259" key="2">
    <source>
        <dbReference type="PROSITE" id="PS50250"/>
    </source>
</evidence>
<feature type="compositionally biased region" description="Low complexity" evidence="1">
    <location>
        <begin position="393"/>
        <end position="406"/>
    </location>
</feature>
<dbReference type="OMA" id="MLYSELP"/>
<keyword evidence="3" id="KW-0675">Receptor</keyword>
<dbReference type="InterPro" id="IPR005062">
    <property type="entry name" value="SAC3/GANP/THP3_conserved"/>
</dbReference>
<dbReference type="EMBL" id="KK853239">
    <property type="protein sequence ID" value="KDR09498.1"/>
    <property type="molecule type" value="Genomic_DNA"/>
</dbReference>
<dbReference type="InParanoid" id="A0A067QKB3"/>
<accession>A0A067QKB3</accession>
<dbReference type="eggNOG" id="KOG1861">
    <property type="taxonomic scope" value="Eukaryota"/>
</dbReference>
<dbReference type="STRING" id="136037.A0A067QKB3"/>
<dbReference type="PANTHER" id="PTHR12436">
    <property type="entry name" value="80 KDA MCM3-ASSOCIATED PROTEIN"/>
    <property type="match status" value="1"/>
</dbReference>
<dbReference type="PROSITE" id="PS50250">
    <property type="entry name" value="PCI"/>
    <property type="match status" value="1"/>
</dbReference>
<feature type="compositionally biased region" description="Basic residues" evidence="1">
    <location>
        <begin position="407"/>
        <end position="424"/>
    </location>
</feature>
<dbReference type="PANTHER" id="PTHR12436:SF4">
    <property type="entry name" value="LEUKOCYTE RECEPTOR CLUSTER MEMBER 8"/>
    <property type="match status" value="1"/>
</dbReference>
<feature type="compositionally biased region" description="Polar residues" evidence="1">
    <location>
        <begin position="76"/>
        <end position="99"/>
    </location>
</feature>
<feature type="compositionally biased region" description="Pro residues" evidence="1">
    <location>
        <begin position="205"/>
        <end position="239"/>
    </location>
</feature>
<feature type="compositionally biased region" description="Polar residues" evidence="1">
    <location>
        <begin position="277"/>
        <end position="295"/>
    </location>
</feature>